<name>A0A2A2IG32_9BACI</name>
<proteinExistence type="predicted"/>
<dbReference type="AlphaFoldDB" id="A0A2A2IG32"/>
<accession>A0A2A2IG32</accession>
<organism evidence="1 2">
    <name type="scientific">Virgibacillus profundi</name>
    <dbReference type="NCBI Taxonomy" id="2024555"/>
    <lineage>
        <taxon>Bacteria</taxon>
        <taxon>Bacillati</taxon>
        <taxon>Bacillota</taxon>
        <taxon>Bacilli</taxon>
        <taxon>Bacillales</taxon>
        <taxon>Bacillaceae</taxon>
        <taxon>Virgibacillus</taxon>
    </lineage>
</organism>
<sequence length="72" mass="8673">MDVYIVLYEHHKDGIVDVLDVYSDEERANRRVRFERSVIESNPETYFRNECWYQGREIIPPVQLNTNAIIKE</sequence>
<dbReference type="EMBL" id="NPOA01000004">
    <property type="protein sequence ID" value="PAV30276.1"/>
    <property type="molecule type" value="Genomic_DNA"/>
</dbReference>
<comment type="caution">
    <text evidence="1">The sequence shown here is derived from an EMBL/GenBank/DDBJ whole genome shotgun (WGS) entry which is preliminary data.</text>
</comment>
<evidence type="ECO:0000313" key="1">
    <source>
        <dbReference type="EMBL" id="PAV30276.1"/>
    </source>
</evidence>
<keyword evidence="2" id="KW-1185">Reference proteome</keyword>
<protein>
    <submittedName>
        <fullName evidence="1">Uncharacterized protein</fullName>
    </submittedName>
</protein>
<gene>
    <name evidence="1" type="ORF">CIL05_07350</name>
</gene>
<reference evidence="1 2" key="1">
    <citation type="submission" date="2017-08" db="EMBL/GenBank/DDBJ databases">
        <title>Virgibacillus indicus sp. nov. and Virgibacillus profoundi sp. nov, two moderately halophilic bacteria isolated from marine sediment by using the Microfluidic Streak Plate.</title>
        <authorList>
            <person name="Xu B."/>
            <person name="Hu B."/>
            <person name="Wang J."/>
            <person name="Zhu Y."/>
            <person name="Huang L."/>
            <person name="Du W."/>
            <person name="Huang Y."/>
        </authorList>
    </citation>
    <scope>NUCLEOTIDE SEQUENCE [LARGE SCALE GENOMIC DNA]</scope>
    <source>
        <strain evidence="1 2">IO3-P3-H5</strain>
    </source>
</reference>
<dbReference type="Proteomes" id="UP000218887">
    <property type="component" value="Unassembled WGS sequence"/>
</dbReference>
<dbReference type="RefSeq" id="WP_095654878.1">
    <property type="nucleotide sequence ID" value="NZ_NPOA01000004.1"/>
</dbReference>
<evidence type="ECO:0000313" key="2">
    <source>
        <dbReference type="Proteomes" id="UP000218887"/>
    </source>
</evidence>